<evidence type="ECO:0000256" key="1">
    <source>
        <dbReference type="SAM" id="MobiDB-lite"/>
    </source>
</evidence>
<feature type="transmembrane region" description="Helical" evidence="2">
    <location>
        <begin position="101"/>
        <end position="122"/>
    </location>
</feature>
<name>A0AAU8DN72_9ACTN</name>
<proteinExistence type="predicted"/>
<feature type="transmembrane region" description="Helical" evidence="2">
    <location>
        <begin position="155"/>
        <end position="176"/>
    </location>
</feature>
<feature type="region of interest" description="Disordered" evidence="1">
    <location>
        <begin position="1"/>
        <end position="97"/>
    </location>
</feature>
<accession>A0AAU8DN72</accession>
<reference evidence="3" key="1">
    <citation type="submission" date="2024-05" db="EMBL/GenBank/DDBJ databases">
        <authorList>
            <person name="Cai S.Y."/>
            <person name="Jin L.M."/>
            <person name="Li H.R."/>
        </authorList>
    </citation>
    <scope>NUCLEOTIDE SEQUENCE</scope>
    <source>
        <strain evidence="3">A5-74</strain>
    </source>
</reference>
<keyword evidence="2" id="KW-0812">Transmembrane</keyword>
<gene>
    <name evidence="3" type="ORF">ABLG96_18195</name>
</gene>
<keyword evidence="2" id="KW-1133">Transmembrane helix</keyword>
<dbReference type="EMBL" id="CP159218">
    <property type="protein sequence ID" value="XCG63115.1"/>
    <property type="molecule type" value="Genomic_DNA"/>
</dbReference>
<sequence>MTQPPQGGYPQQPGQPGGYPQQPGQPGGYPPQQGYPQPGYQQPGQYGQPQQGATPGYPQQGAPPAYQPPAGGYQGPGYGQQNPYAAPGYGQPTAPKAPPHWSGLAAIGAALLVFVAGFLPFYSLGVDTSGAPAEIRTQIERSLESVPKSTNAWTLWWWVPIVLAVLVAVALGLVVFRVLSSRQLQPMWIFYGAALVAVTMIGVVIHALVGPSISAGGMDIDAATQQLERVGIKLSLGPGWALWLALVAALALAYFTFEYARQSKPKGAGGYPQQGYPQPGAQQPWG</sequence>
<feature type="compositionally biased region" description="Low complexity" evidence="1">
    <location>
        <begin position="1"/>
        <end position="71"/>
    </location>
</feature>
<keyword evidence="2" id="KW-0472">Membrane</keyword>
<evidence type="ECO:0000256" key="2">
    <source>
        <dbReference type="SAM" id="Phobius"/>
    </source>
</evidence>
<dbReference type="RefSeq" id="WP_353648730.1">
    <property type="nucleotide sequence ID" value="NZ_CP159218.1"/>
</dbReference>
<evidence type="ECO:0000313" key="3">
    <source>
        <dbReference type="EMBL" id="XCG63115.1"/>
    </source>
</evidence>
<protein>
    <submittedName>
        <fullName evidence="3">Uncharacterized protein</fullName>
    </submittedName>
</protein>
<feature type="region of interest" description="Disordered" evidence="1">
    <location>
        <begin position="267"/>
        <end position="286"/>
    </location>
</feature>
<organism evidence="3">
    <name type="scientific">Nakamurella sp. A5-74</name>
    <dbReference type="NCBI Taxonomy" id="3158264"/>
    <lineage>
        <taxon>Bacteria</taxon>
        <taxon>Bacillati</taxon>
        <taxon>Actinomycetota</taxon>
        <taxon>Actinomycetes</taxon>
        <taxon>Nakamurellales</taxon>
        <taxon>Nakamurellaceae</taxon>
        <taxon>Nakamurella</taxon>
    </lineage>
</organism>
<feature type="transmembrane region" description="Helical" evidence="2">
    <location>
        <begin position="188"/>
        <end position="209"/>
    </location>
</feature>
<feature type="transmembrane region" description="Helical" evidence="2">
    <location>
        <begin position="240"/>
        <end position="257"/>
    </location>
</feature>
<dbReference type="AlphaFoldDB" id="A0AAU8DN72"/>
<feature type="compositionally biased region" description="Low complexity" evidence="1">
    <location>
        <begin position="273"/>
        <end position="286"/>
    </location>
</feature>